<dbReference type="PANTHER" id="PTHR43798">
    <property type="entry name" value="MONOACYLGLYCEROL LIPASE"/>
    <property type="match status" value="1"/>
</dbReference>
<organism evidence="2 3">
    <name type="scientific">Myxococcus stipitatus (strain DSM 14675 / JCM 12634 / Mx s8)</name>
    <dbReference type="NCBI Taxonomy" id="1278073"/>
    <lineage>
        <taxon>Bacteria</taxon>
        <taxon>Pseudomonadati</taxon>
        <taxon>Myxococcota</taxon>
        <taxon>Myxococcia</taxon>
        <taxon>Myxococcales</taxon>
        <taxon>Cystobacterineae</taxon>
        <taxon>Myxococcaceae</taxon>
        <taxon>Myxococcus</taxon>
    </lineage>
</organism>
<dbReference type="SUPFAM" id="SSF53474">
    <property type="entry name" value="alpha/beta-Hydrolases"/>
    <property type="match status" value="1"/>
</dbReference>
<sequence>MSKALHLEEWGGTGPVLHLAHANGFPPGVYRKLIERLKSRYRVVTVHSRCLVPGSDPRSMRTWDDMAEDLIQALRAAKLEGVLGVGHSMGGVATLLASVKEPGLFRAVVALDPVLFSGGRKLAIDVLRLLGQLGRVPPASLARRRRAHWGSREEAALSYRKKPLFKVFDAECFEDYLRYGLTEAPEGGLRLTIPREWEARVFETYAKDVWRSLRAVRVPSLIVRGQATETLLPSAFAKARRVMPGTEFSELPGGHLFPLEDPETCVRAILTFLEAVENRMGAVVDDTRPGGERGFRT</sequence>
<dbReference type="Proteomes" id="UP000011131">
    <property type="component" value="Chromosome"/>
</dbReference>
<dbReference type="InterPro" id="IPR000073">
    <property type="entry name" value="AB_hydrolase_1"/>
</dbReference>
<proteinExistence type="predicted"/>
<dbReference type="OrthoDB" id="5729753at2"/>
<feature type="domain" description="AB hydrolase-1" evidence="1">
    <location>
        <begin position="19"/>
        <end position="268"/>
    </location>
</feature>
<name>L7UEN7_MYXSD</name>
<dbReference type="Gene3D" id="3.40.50.1820">
    <property type="entry name" value="alpha/beta hydrolase"/>
    <property type="match status" value="1"/>
</dbReference>
<accession>L7UEN7</accession>
<evidence type="ECO:0000313" key="2">
    <source>
        <dbReference type="EMBL" id="AGC46335.1"/>
    </source>
</evidence>
<dbReference type="InterPro" id="IPR050266">
    <property type="entry name" value="AB_hydrolase_sf"/>
</dbReference>
<dbReference type="InterPro" id="IPR029058">
    <property type="entry name" value="AB_hydrolase_fold"/>
</dbReference>
<dbReference type="AlphaFoldDB" id="L7UEN7"/>
<gene>
    <name evidence="2" type="ordered locus">MYSTI_05047</name>
</gene>
<evidence type="ECO:0000313" key="3">
    <source>
        <dbReference type="Proteomes" id="UP000011131"/>
    </source>
</evidence>
<dbReference type="HOGENOM" id="CLU_020336_22_0_7"/>
<dbReference type="STRING" id="1278073.MYSTI_05047"/>
<dbReference type="GO" id="GO:0016787">
    <property type="term" value="F:hydrolase activity"/>
    <property type="evidence" value="ECO:0007669"/>
    <property type="project" value="UniProtKB-KW"/>
</dbReference>
<protein>
    <submittedName>
        <fullName evidence="2">Alpha/beta fold family hydrolase</fullName>
    </submittedName>
</protein>
<dbReference type="EMBL" id="CP004025">
    <property type="protein sequence ID" value="AGC46335.1"/>
    <property type="molecule type" value="Genomic_DNA"/>
</dbReference>
<keyword evidence="2" id="KW-0378">Hydrolase</keyword>
<dbReference type="Pfam" id="PF12697">
    <property type="entry name" value="Abhydrolase_6"/>
    <property type="match status" value="1"/>
</dbReference>
<evidence type="ECO:0000259" key="1">
    <source>
        <dbReference type="Pfam" id="PF12697"/>
    </source>
</evidence>
<dbReference type="eggNOG" id="COG2267">
    <property type="taxonomic scope" value="Bacteria"/>
</dbReference>
<keyword evidence="3" id="KW-1185">Reference proteome</keyword>
<dbReference type="RefSeq" id="WP_015350591.1">
    <property type="nucleotide sequence ID" value="NC_020126.1"/>
</dbReference>
<dbReference type="KEGG" id="msd:MYSTI_05047"/>
<dbReference type="PATRIC" id="fig|1278073.3.peg.5122"/>
<reference evidence="2 3" key="1">
    <citation type="journal article" date="2013" name="Genome Announc.">
        <title>Complete genome sequence of Myxococcus stipitatus strain DSM 14675, a fruiting myxobacterium.</title>
        <authorList>
            <person name="Huntley S."/>
            <person name="Kneip S."/>
            <person name="Treuner-Lange A."/>
            <person name="Sogaard-Andersen L."/>
        </authorList>
    </citation>
    <scope>NUCLEOTIDE SEQUENCE [LARGE SCALE GENOMIC DNA]</scope>
    <source>
        <strain evidence="3">DSM 14675 / JCM 12634 / Mx s8</strain>
    </source>
</reference>